<reference evidence="2" key="1">
    <citation type="submission" date="2019-10" db="EMBL/GenBank/DDBJ databases">
        <title>The sequence and de novo assembly of the wild yak genome.</title>
        <authorList>
            <person name="Liu Y."/>
        </authorList>
    </citation>
    <scope>NUCLEOTIDE SEQUENCE [LARGE SCALE GENOMIC DNA]</scope>
    <source>
        <strain evidence="2">WY2019</strain>
    </source>
</reference>
<evidence type="ECO:0000313" key="3">
    <source>
        <dbReference type="Proteomes" id="UP000322234"/>
    </source>
</evidence>
<proteinExistence type="predicted"/>
<dbReference type="EMBL" id="VBQZ03000098">
    <property type="protein sequence ID" value="MXQ93749.1"/>
    <property type="molecule type" value="Genomic_DNA"/>
</dbReference>
<keyword evidence="3" id="KW-1185">Reference proteome</keyword>
<feature type="compositionally biased region" description="Low complexity" evidence="1">
    <location>
        <begin position="48"/>
        <end position="57"/>
    </location>
</feature>
<comment type="caution">
    <text evidence="2">The sequence shown here is derived from an EMBL/GenBank/DDBJ whole genome shotgun (WGS) entry which is preliminary data.</text>
</comment>
<accession>A0A6B0RUI6</accession>
<dbReference type="Proteomes" id="UP000322234">
    <property type="component" value="Unassembled WGS sequence"/>
</dbReference>
<dbReference type="AlphaFoldDB" id="A0A6B0RUI6"/>
<protein>
    <submittedName>
        <fullName evidence="2">Uncharacterized protein</fullName>
    </submittedName>
</protein>
<feature type="region of interest" description="Disordered" evidence="1">
    <location>
        <begin position="48"/>
        <end position="67"/>
    </location>
</feature>
<evidence type="ECO:0000313" key="2">
    <source>
        <dbReference type="EMBL" id="MXQ93749.1"/>
    </source>
</evidence>
<name>A0A6B0RUI6_9CETA</name>
<feature type="region of interest" description="Disordered" evidence="1">
    <location>
        <begin position="1"/>
        <end position="27"/>
    </location>
</feature>
<organism evidence="2 3">
    <name type="scientific">Bos mutus</name>
    <name type="common">wild yak</name>
    <dbReference type="NCBI Taxonomy" id="72004"/>
    <lineage>
        <taxon>Eukaryota</taxon>
        <taxon>Metazoa</taxon>
        <taxon>Chordata</taxon>
        <taxon>Craniata</taxon>
        <taxon>Vertebrata</taxon>
        <taxon>Euteleostomi</taxon>
        <taxon>Mammalia</taxon>
        <taxon>Eutheria</taxon>
        <taxon>Laurasiatheria</taxon>
        <taxon>Artiodactyla</taxon>
        <taxon>Ruminantia</taxon>
        <taxon>Pecora</taxon>
        <taxon>Bovidae</taxon>
        <taxon>Bovinae</taxon>
        <taxon>Bos</taxon>
    </lineage>
</organism>
<sequence length="67" mass="6734">MKPFASEMASSTSEVPGGPAQGVEPCGSASCEAWKVHSLVFIKCPAGPGSAGSPGSAEMLQPFQPPE</sequence>
<gene>
    <name evidence="2" type="ORF">E5288_WYG016892</name>
</gene>
<evidence type="ECO:0000256" key="1">
    <source>
        <dbReference type="SAM" id="MobiDB-lite"/>
    </source>
</evidence>